<keyword evidence="2" id="KW-1003">Cell membrane</keyword>
<dbReference type="InterPro" id="IPR001206">
    <property type="entry name" value="Diacylglycerol_kinase_cat_dom"/>
</dbReference>
<dbReference type="CDD" id="cd01610">
    <property type="entry name" value="PAP2_like"/>
    <property type="match status" value="1"/>
</dbReference>
<evidence type="ECO:0000256" key="6">
    <source>
        <dbReference type="ARBA" id="ARBA00023136"/>
    </source>
</evidence>
<evidence type="ECO:0000256" key="5">
    <source>
        <dbReference type="ARBA" id="ARBA00022989"/>
    </source>
</evidence>
<dbReference type="GO" id="GO:0005886">
    <property type="term" value="C:plasma membrane"/>
    <property type="evidence" value="ECO:0007669"/>
    <property type="project" value="UniProtKB-SubCell"/>
</dbReference>
<accession>A0A7Y9S7Y9</accession>
<gene>
    <name evidence="8" type="ORF">FHU41_002210</name>
</gene>
<dbReference type="InterPro" id="IPR017438">
    <property type="entry name" value="ATP-NAD_kinase_N"/>
</dbReference>
<name>A0A7Y9S7Y9_9MICC</name>
<dbReference type="Gene3D" id="3.40.50.10330">
    <property type="entry name" value="Probable inorganic polyphosphate/atp-NAD kinase, domain 1"/>
    <property type="match status" value="1"/>
</dbReference>
<evidence type="ECO:0000256" key="2">
    <source>
        <dbReference type="ARBA" id="ARBA00022475"/>
    </source>
</evidence>
<dbReference type="InterPro" id="IPR045540">
    <property type="entry name" value="YegS/DAGK_C"/>
</dbReference>
<dbReference type="Pfam" id="PF19279">
    <property type="entry name" value="YegS_C"/>
    <property type="match status" value="1"/>
</dbReference>
<comment type="subcellular location">
    <subcellularLocation>
        <location evidence="1">Cell membrane</location>
        <topology evidence="1">Multi-pass membrane protein</topology>
    </subcellularLocation>
</comment>
<evidence type="ECO:0000313" key="9">
    <source>
        <dbReference type="Proteomes" id="UP000521748"/>
    </source>
</evidence>
<dbReference type="SMART" id="SM00014">
    <property type="entry name" value="acidPPc"/>
    <property type="match status" value="1"/>
</dbReference>
<dbReference type="RefSeq" id="WP_343046312.1">
    <property type="nucleotide sequence ID" value="NZ_JACBYQ010000002.1"/>
</dbReference>
<organism evidence="8 9">
    <name type="scientific">Psychromicrobium silvestre</name>
    <dbReference type="NCBI Taxonomy" id="1645614"/>
    <lineage>
        <taxon>Bacteria</taxon>
        <taxon>Bacillati</taxon>
        <taxon>Actinomycetota</taxon>
        <taxon>Actinomycetes</taxon>
        <taxon>Micrococcales</taxon>
        <taxon>Micrococcaceae</taxon>
        <taxon>Psychromicrobium</taxon>
    </lineage>
</organism>
<dbReference type="Gene3D" id="2.60.200.40">
    <property type="match status" value="1"/>
</dbReference>
<keyword evidence="6" id="KW-0472">Membrane</keyword>
<comment type="caution">
    <text evidence="8">The sequence shown here is derived from an EMBL/GenBank/DDBJ whole genome shotgun (WGS) entry which is preliminary data.</text>
</comment>
<dbReference type="GO" id="GO:0016301">
    <property type="term" value="F:kinase activity"/>
    <property type="evidence" value="ECO:0007669"/>
    <property type="project" value="InterPro"/>
</dbReference>
<dbReference type="EMBL" id="JACBYQ010000002">
    <property type="protein sequence ID" value="NYE95960.1"/>
    <property type="molecule type" value="Genomic_DNA"/>
</dbReference>
<dbReference type="SMART" id="SM00046">
    <property type="entry name" value="DAGKc"/>
    <property type="match status" value="1"/>
</dbReference>
<dbReference type="Pfam" id="PF00781">
    <property type="entry name" value="DAGK_cat"/>
    <property type="match status" value="1"/>
</dbReference>
<protein>
    <submittedName>
        <fullName evidence="8">Undecaprenyl-diphosphatase</fullName>
        <ecNumber evidence="8">3.6.1.27</ecNumber>
    </submittedName>
</protein>
<dbReference type="Gene3D" id="1.20.144.10">
    <property type="entry name" value="Phosphatidic acid phosphatase type 2/haloperoxidase"/>
    <property type="match status" value="1"/>
</dbReference>
<evidence type="ECO:0000313" key="8">
    <source>
        <dbReference type="EMBL" id="NYE95960.1"/>
    </source>
</evidence>
<keyword evidence="3" id="KW-0812">Transmembrane</keyword>
<dbReference type="Proteomes" id="UP000521748">
    <property type="component" value="Unassembled WGS sequence"/>
</dbReference>
<feature type="domain" description="DAGKc" evidence="7">
    <location>
        <begin position="215"/>
        <end position="302"/>
    </location>
</feature>
<evidence type="ECO:0000256" key="3">
    <source>
        <dbReference type="ARBA" id="ARBA00022692"/>
    </source>
</evidence>
<keyword evidence="4 8" id="KW-0378">Hydrolase</keyword>
<dbReference type="EC" id="3.6.1.27" evidence="8"/>
<keyword evidence="9" id="KW-1185">Reference proteome</keyword>
<sequence>MSNLPAGPIDGLMRGLSASATKGKLWFCIAGAAALIPGKPRRAALSGLLALGIASAGTNLIFKTLLPRRRPAAELLPFYRFVNPQPKSSSLPSGHTASAAAFVTGVYTVSPAMGLALTPLALGVAYSRVHTGAHWPSDVVAGAAIGVAAGLVVKNWFPPHELSPESRITEASAAALPEGTGLRLVVNQGSGSYSEQAMAALREDFPDLQINELAEGDDLKELIDRSLEEPGAMALAVWGGDGTVGALAQRAITEKLPLAVFPGGTFNHFARDVHAEDVEGVSKAISTGAALLSDVAEVRMERQDGEERRVMLNTASVGIYPELVQRREALQKTLGKPLASIVAGLRTFAVLKPTKLSIDGQPRKIWLIYLGRGRYYPRGFAPLERPVLDDGVLDTRYISARTLFSRLRLLGAIVTGRTEVSPVVSLSTARTVRLDAVGAPFALAIDGEVLDGVKSAVFTVQPSALTVYTPR</sequence>
<reference evidence="8 9" key="1">
    <citation type="submission" date="2020-07" db="EMBL/GenBank/DDBJ databases">
        <title>Sequencing the genomes of 1000 actinobacteria strains.</title>
        <authorList>
            <person name="Klenk H.-P."/>
        </authorList>
    </citation>
    <scope>NUCLEOTIDE SEQUENCE [LARGE SCALE GENOMIC DNA]</scope>
    <source>
        <strain evidence="8 9">DSM 102047</strain>
    </source>
</reference>
<keyword evidence="5" id="KW-1133">Transmembrane helix</keyword>
<dbReference type="Pfam" id="PF01569">
    <property type="entry name" value="PAP2"/>
    <property type="match status" value="1"/>
</dbReference>
<dbReference type="GO" id="GO:0050380">
    <property type="term" value="F:undecaprenyl-diphosphatase activity"/>
    <property type="evidence" value="ECO:0007669"/>
    <property type="project" value="UniProtKB-EC"/>
</dbReference>
<dbReference type="PANTHER" id="PTHR14969:SF62">
    <property type="entry name" value="DECAPRENYLPHOSPHORYL-5-PHOSPHORIBOSE PHOSPHATASE RV3807C-RELATED"/>
    <property type="match status" value="1"/>
</dbReference>
<dbReference type="PANTHER" id="PTHR14969">
    <property type="entry name" value="SPHINGOSINE-1-PHOSPHATE PHOSPHOHYDROLASE"/>
    <property type="match status" value="1"/>
</dbReference>
<dbReference type="InterPro" id="IPR016064">
    <property type="entry name" value="NAD/diacylglycerol_kinase_sf"/>
</dbReference>
<evidence type="ECO:0000259" key="7">
    <source>
        <dbReference type="PROSITE" id="PS50146"/>
    </source>
</evidence>
<dbReference type="InterPro" id="IPR000326">
    <property type="entry name" value="PAP2/HPO"/>
</dbReference>
<dbReference type="SUPFAM" id="SSF48317">
    <property type="entry name" value="Acid phosphatase/Vanadium-dependent haloperoxidase"/>
    <property type="match status" value="1"/>
</dbReference>
<evidence type="ECO:0000256" key="1">
    <source>
        <dbReference type="ARBA" id="ARBA00004651"/>
    </source>
</evidence>
<dbReference type="InterPro" id="IPR036938">
    <property type="entry name" value="PAP2/HPO_sf"/>
</dbReference>
<dbReference type="AlphaFoldDB" id="A0A7Y9S7Y9"/>
<dbReference type="SUPFAM" id="SSF111331">
    <property type="entry name" value="NAD kinase/diacylglycerol kinase-like"/>
    <property type="match status" value="1"/>
</dbReference>
<dbReference type="PROSITE" id="PS50146">
    <property type="entry name" value="DAGK"/>
    <property type="match status" value="1"/>
</dbReference>
<evidence type="ECO:0000256" key="4">
    <source>
        <dbReference type="ARBA" id="ARBA00022801"/>
    </source>
</evidence>
<proteinExistence type="predicted"/>